<evidence type="ECO:0000256" key="1">
    <source>
        <dbReference type="RuleBase" id="RU410713"/>
    </source>
</evidence>
<evidence type="ECO:0000313" key="5">
    <source>
        <dbReference type="Proteomes" id="UP000518752"/>
    </source>
</evidence>
<feature type="compositionally biased region" description="Low complexity" evidence="2">
    <location>
        <begin position="77"/>
        <end position="93"/>
    </location>
</feature>
<dbReference type="PROSITE" id="PS51229">
    <property type="entry name" value="DCUN1"/>
    <property type="match status" value="1"/>
</dbReference>
<dbReference type="GO" id="GO:0097602">
    <property type="term" value="F:cullin family protein binding"/>
    <property type="evidence" value="ECO:0007669"/>
    <property type="project" value="TreeGrafter"/>
</dbReference>
<dbReference type="AlphaFoldDB" id="A0A8H5M404"/>
<reference evidence="4 5" key="1">
    <citation type="journal article" date="2020" name="ISME J.">
        <title>Uncovering the hidden diversity of litter-decomposition mechanisms in mushroom-forming fungi.</title>
        <authorList>
            <person name="Floudas D."/>
            <person name="Bentzer J."/>
            <person name="Ahren D."/>
            <person name="Johansson T."/>
            <person name="Persson P."/>
            <person name="Tunlid A."/>
        </authorList>
    </citation>
    <scope>NUCLEOTIDE SEQUENCE [LARGE SCALE GENOMIC DNA]</scope>
    <source>
        <strain evidence="4 5">CBS 406.79</strain>
    </source>
</reference>
<sequence>MPKRKAAEASTEGPSTRATRSSTRTSAKTETKLSAKANTTTTKPRAPKSSTKKTKGDGADDDQDAEPPAKRAKTTKAKAAPKTTKARKSSTSTQSRDEATEDEPVKAKLAPTTEVDANGTINWEPYSAARALTLFENYADDDDPSAIGPAGLENLCNDAKIPMEGAMPLILAWQLNAEEMGKFTKDEWVKGTSKLKISSLPVLFTALCDLENLLILNNAPIKSTTKTDPYNREIYINYASDIPGSFQTLYMFCFNLAKPKYGGDPVPVIPFSLAQLNIFIQTSSALWSVLLAPKYPAMQEVIEFINGKGDVYKASNKDLWTMMLEFCRTVKPDLQDYESEGAWPTLLDDFVASKSS</sequence>
<dbReference type="PANTHER" id="PTHR12281:SF12">
    <property type="entry name" value="DEFECTIVE IN CULLIN NEDDYLATION PROTEIN"/>
    <property type="match status" value="1"/>
</dbReference>
<dbReference type="Pfam" id="PF03556">
    <property type="entry name" value="Cullin_binding"/>
    <property type="match status" value="1"/>
</dbReference>
<dbReference type="Gene3D" id="1.10.238.10">
    <property type="entry name" value="EF-hand"/>
    <property type="match status" value="1"/>
</dbReference>
<proteinExistence type="predicted"/>
<keyword evidence="5" id="KW-1185">Reference proteome</keyword>
<accession>A0A8H5M404</accession>
<organism evidence="4 5">
    <name type="scientific">Collybiopsis confluens</name>
    <dbReference type="NCBI Taxonomy" id="2823264"/>
    <lineage>
        <taxon>Eukaryota</taxon>
        <taxon>Fungi</taxon>
        <taxon>Dikarya</taxon>
        <taxon>Basidiomycota</taxon>
        <taxon>Agaricomycotina</taxon>
        <taxon>Agaricomycetes</taxon>
        <taxon>Agaricomycetidae</taxon>
        <taxon>Agaricales</taxon>
        <taxon>Marasmiineae</taxon>
        <taxon>Omphalotaceae</taxon>
        <taxon>Collybiopsis</taxon>
    </lineage>
</organism>
<dbReference type="Proteomes" id="UP000518752">
    <property type="component" value="Unassembled WGS sequence"/>
</dbReference>
<evidence type="ECO:0000259" key="3">
    <source>
        <dbReference type="PROSITE" id="PS51229"/>
    </source>
</evidence>
<feature type="compositionally biased region" description="Low complexity" evidence="2">
    <location>
        <begin position="15"/>
        <end position="26"/>
    </location>
</feature>
<dbReference type="GO" id="GO:0031624">
    <property type="term" value="F:ubiquitin conjugating enzyme binding"/>
    <property type="evidence" value="ECO:0007669"/>
    <property type="project" value="TreeGrafter"/>
</dbReference>
<evidence type="ECO:0000256" key="2">
    <source>
        <dbReference type="SAM" id="MobiDB-lite"/>
    </source>
</evidence>
<evidence type="ECO:0000313" key="4">
    <source>
        <dbReference type="EMBL" id="KAF5379881.1"/>
    </source>
</evidence>
<dbReference type="InterPro" id="IPR014764">
    <property type="entry name" value="DCN-prot"/>
</dbReference>
<comment type="caution">
    <text evidence="4">The sequence shown here is derived from an EMBL/GenBank/DDBJ whole genome shotgun (WGS) entry which is preliminary data.</text>
</comment>
<name>A0A8H5M404_9AGAR</name>
<comment type="function">
    <text evidence="1">Neddylation of cullins play an essential role in the regulation of SCF-type complexes activity.</text>
</comment>
<gene>
    <name evidence="4" type="ORF">D9757_007207</name>
</gene>
<dbReference type="GO" id="GO:0000151">
    <property type="term" value="C:ubiquitin ligase complex"/>
    <property type="evidence" value="ECO:0007669"/>
    <property type="project" value="TreeGrafter"/>
</dbReference>
<protein>
    <recommendedName>
        <fullName evidence="1">Defective in cullin neddylation protein</fullName>
    </recommendedName>
</protein>
<dbReference type="Gene3D" id="1.10.238.200">
    <property type="entry name" value="Cullin, PONY binding domain"/>
    <property type="match status" value="1"/>
</dbReference>
<dbReference type="PANTHER" id="PTHR12281">
    <property type="entry name" value="RP42 RELATED"/>
    <property type="match status" value="1"/>
</dbReference>
<dbReference type="InterPro" id="IPR042460">
    <property type="entry name" value="DCN1-like_PONY"/>
</dbReference>
<feature type="region of interest" description="Disordered" evidence="2">
    <location>
        <begin position="1"/>
        <end position="106"/>
    </location>
</feature>
<dbReference type="InterPro" id="IPR005176">
    <property type="entry name" value="PONY_dom"/>
</dbReference>
<dbReference type="GO" id="GO:0032182">
    <property type="term" value="F:ubiquitin-like protein binding"/>
    <property type="evidence" value="ECO:0007669"/>
    <property type="project" value="TreeGrafter"/>
</dbReference>
<dbReference type="GO" id="GO:0045116">
    <property type="term" value="P:protein neddylation"/>
    <property type="evidence" value="ECO:0007669"/>
    <property type="project" value="TreeGrafter"/>
</dbReference>
<feature type="domain" description="DCUN1" evidence="3">
    <location>
        <begin position="126"/>
        <end position="355"/>
    </location>
</feature>
<dbReference type="EMBL" id="JAACJN010000067">
    <property type="protein sequence ID" value="KAF5379881.1"/>
    <property type="molecule type" value="Genomic_DNA"/>
</dbReference>
<dbReference type="OrthoDB" id="27198at2759"/>
<feature type="compositionally biased region" description="Basic and acidic residues" evidence="2">
    <location>
        <begin position="95"/>
        <end position="106"/>
    </location>
</feature>